<organism evidence="2 3">
    <name type="scientific">Salipaludibacillus keqinensis</name>
    <dbReference type="NCBI Taxonomy" id="2045207"/>
    <lineage>
        <taxon>Bacteria</taxon>
        <taxon>Bacillati</taxon>
        <taxon>Bacillota</taxon>
        <taxon>Bacilli</taxon>
        <taxon>Bacillales</taxon>
        <taxon>Bacillaceae</taxon>
    </lineage>
</organism>
<dbReference type="PANTHER" id="PTHR34322:SF2">
    <property type="entry name" value="TRANSPOSASE IS200-LIKE DOMAIN-CONTAINING PROTEIN"/>
    <property type="match status" value="1"/>
</dbReference>
<comment type="caution">
    <text evidence="2">The sequence shown here is derived from an EMBL/GenBank/DDBJ whole genome shotgun (WGS) entry which is preliminary data.</text>
</comment>
<dbReference type="GO" id="GO:0003677">
    <property type="term" value="F:DNA binding"/>
    <property type="evidence" value="ECO:0007669"/>
    <property type="project" value="InterPro"/>
</dbReference>
<dbReference type="InterPro" id="IPR002686">
    <property type="entry name" value="Transposase_17"/>
</dbReference>
<gene>
    <name evidence="2" type="ORF">CR194_12585</name>
</gene>
<evidence type="ECO:0000259" key="1">
    <source>
        <dbReference type="SMART" id="SM01321"/>
    </source>
</evidence>
<protein>
    <submittedName>
        <fullName evidence="2">Transposase</fullName>
    </submittedName>
</protein>
<proteinExistence type="predicted"/>
<dbReference type="AlphaFoldDB" id="A0A323TIM0"/>
<evidence type="ECO:0000313" key="3">
    <source>
        <dbReference type="Proteomes" id="UP000248214"/>
    </source>
</evidence>
<reference evidence="2 3" key="1">
    <citation type="submission" date="2017-10" db="EMBL/GenBank/DDBJ databases">
        <title>Bacillus sp. nov., a halophilic bacterium isolated from a Keqin Lake.</title>
        <authorList>
            <person name="Wang H."/>
        </authorList>
    </citation>
    <scope>NUCLEOTIDE SEQUENCE [LARGE SCALE GENOMIC DNA]</scope>
    <source>
        <strain evidence="2 3">KQ-12</strain>
    </source>
</reference>
<sequence length="192" mass="23815">MMLLPYKTRDWKSNIPYHIMSRSNWKERLFREEEDFQYFFHLLEQTSHKYPFQLNSFIFMQTHFHMLIKSDNLHYSHIMYTVKKQYAEYYNRKYTLRGHLFDKRFIVKPAYSQRTILIMSRYIHYNPVEINLVRKPEDYKWSSYPLLLKADLNVEKDLHLPSFIDFKPLLNPFKGTNNEKRKKYIQWCSKAY</sequence>
<dbReference type="PANTHER" id="PTHR34322">
    <property type="entry name" value="TRANSPOSASE, Y1_TNP DOMAIN-CONTAINING"/>
    <property type="match status" value="1"/>
</dbReference>
<dbReference type="GO" id="GO:0006313">
    <property type="term" value="P:DNA transposition"/>
    <property type="evidence" value="ECO:0007669"/>
    <property type="project" value="InterPro"/>
</dbReference>
<dbReference type="Pfam" id="PF01797">
    <property type="entry name" value="Y1_Tnp"/>
    <property type="match status" value="1"/>
</dbReference>
<dbReference type="SMART" id="SM01321">
    <property type="entry name" value="Y1_Tnp"/>
    <property type="match status" value="1"/>
</dbReference>
<feature type="domain" description="Transposase IS200-like" evidence="1">
    <location>
        <begin position="12"/>
        <end position="126"/>
    </location>
</feature>
<dbReference type="InterPro" id="IPR036515">
    <property type="entry name" value="Transposase_17_sf"/>
</dbReference>
<dbReference type="SUPFAM" id="SSF143422">
    <property type="entry name" value="Transposase IS200-like"/>
    <property type="match status" value="1"/>
</dbReference>
<evidence type="ECO:0000313" key="2">
    <source>
        <dbReference type="EMBL" id="PYZ92503.1"/>
    </source>
</evidence>
<accession>A0A323TIM0</accession>
<dbReference type="Gene3D" id="3.30.70.1290">
    <property type="entry name" value="Transposase IS200-like"/>
    <property type="match status" value="1"/>
</dbReference>
<keyword evidence="3" id="KW-1185">Reference proteome</keyword>
<dbReference type="Proteomes" id="UP000248214">
    <property type="component" value="Unassembled WGS sequence"/>
</dbReference>
<dbReference type="EMBL" id="PDOD01000003">
    <property type="protein sequence ID" value="PYZ92503.1"/>
    <property type="molecule type" value="Genomic_DNA"/>
</dbReference>
<name>A0A323TIM0_9BACI</name>
<dbReference type="GO" id="GO:0004803">
    <property type="term" value="F:transposase activity"/>
    <property type="evidence" value="ECO:0007669"/>
    <property type="project" value="InterPro"/>
</dbReference>